<accession>A0A2S4JFM5</accession>
<name>A0A2S4JFM5_9SPIO</name>
<dbReference type="Proteomes" id="UP000237350">
    <property type="component" value="Unassembled WGS sequence"/>
</dbReference>
<keyword evidence="2" id="KW-1185">Reference proteome</keyword>
<comment type="caution">
    <text evidence="1">The sequence shown here is derived from an EMBL/GenBank/DDBJ whole genome shotgun (WGS) entry which is preliminary data.</text>
</comment>
<reference evidence="2" key="1">
    <citation type="submission" date="2015-12" db="EMBL/GenBank/DDBJ databases">
        <authorList>
            <person name="Lodha T.D."/>
            <person name="Chintalapati S."/>
            <person name="Chintalapati V.R."/>
            <person name="Sravanthi T."/>
        </authorList>
    </citation>
    <scope>NUCLEOTIDE SEQUENCE [LARGE SCALE GENOMIC DNA]</scope>
    <source>
        <strain evidence="2">JC133</strain>
    </source>
</reference>
<sequence>MLPLLAVLLCGGAVSALDQPRGLFFDLSQTVTGGTASELPLWMHANRWGLLESRGAQAVSRAALRGHQELPARPLEIPLVLRYHLVVLQRLNSEETPQAELNTGYGHLSWGSLYASAGRVPLEKGEHYSPLSSGSLVLSTNARPLRRVTAGLEWTPLPLTDGAVEVKGSVGHGWLEKDRHVQNPWVLERDAYLRVNDPFGWGLSIYRGLVQEIVWAGTNQDGTKRPRGWDNFWRVFTSSEGDADASASEQQNRLGDTLGMWDQGIVLHRPDFRLHLYHQHFFEDGSGFRMGRNQEWDEKWRRWRDGLTGVHLELPQVPRVRHILYEFVYTKHQSGPGYHGETGGWDNYWEHGQYRTGWTYRGRMIGPPLVTVDPDLAGSPIVHSRIVAHHAGLQGELGERTRYRLLGTYLRSYGTYNRNVPGDERPTAANPDGSSVRGDSIFRNGLEQWSFLAELGREAPLFGVSGLYGAVALALDWGELRADSVAVMLTLGYGGGL</sequence>
<proteinExistence type="predicted"/>
<dbReference type="InterPro" id="IPR026950">
    <property type="entry name" value="Caps_assemb_Wzi"/>
</dbReference>
<dbReference type="Pfam" id="PF14052">
    <property type="entry name" value="Caps_assemb_Wzi"/>
    <property type="match status" value="1"/>
</dbReference>
<evidence type="ECO:0000313" key="2">
    <source>
        <dbReference type="Proteomes" id="UP000237350"/>
    </source>
</evidence>
<evidence type="ECO:0008006" key="3">
    <source>
        <dbReference type="Google" id="ProtNLM"/>
    </source>
</evidence>
<dbReference type="EMBL" id="LPWH01000123">
    <property type="protein sequence ID" value="POQ98354.1"/>
    <property type="molecule type" value="Genomic_DNA"/>
</dbReference>
<protein>
    <recommendedName>
        <fullName evidence="3">Capsule assembly Wzi family protein</fullName>
    </recommendedName>
</protein>
<organism evidence="1 2">
    <name type="scientific">Alkalispirochaeta sphaeroplastigenens</name>
    <dbReference type="NCBI Taxonomy" id="1187066"/>
    <lineage>
        <taxon>Bacteria</taxon>
        <taxon>Pseudomonadati</taxon>
        <taxon>Spirochaetota</taxon>
        <taxon>Spirochaetia</taxon>
        <taxon>Spirochaetales</taxon>
        <taxon>Spirochaetaceae</taxon>
        <taxon>Alkalispirochaeta</taxon>
    </lineage>
</organism>
<dbReference type="AlphaFoldDB" id="A0A2S4JFM5"/>
<dbReference type="InterPro" id="IPR038636">
    <property type="entry name" value="Wzi_sf"/>
</dbReference>
<gene>
    <name evidence="1" type="ORF">AU468_13435</name>
</gene>
<evidence type="ECO:0000313" key="1">
    <source>
        <dbReference type="EMBL" id="POQ98354.1"/>
    </source>
</evidence>
<dbReference type="Gene3D" id="2.40.160.130">
    <property type="entry name" value="Capsule assembly protein Wzi"/>
    <property type="match status" value="1"/>
</dbReference>